<dbReference type="InterPro" id="IPR023155">
    <property type="entry name" value="Cyt_c-552/4"/>
</dbReference>
<dbReference type="PROSITE" id="PS51257">
    <property type="entry name" value="PROKAR_LIPOPROTEIN"/>
    <property type="match status" value="1"/>
</dbReference>
<gene>
    <name evidence="2" type="ORF">METZ01_LOCUS286869</name>
</gene>
<dbReference type="AlphaFoldDB" id="A0A382LDQ3"/>
<organism evidence="2">
    <name type="scientific">marine metagenome</name>
    <dbReference type="NCBI Taxonomy" id="408172"/>
    <lineage>
        <taxon>unclassified sequences</taxon>
        <taxon>metagenomes</taxon>
        <taxon>ecological metagenomes</taxon>
    </lineage>
</organism>
<feature type="non-terminal residue" evidence="2">
    <location>
        <position position="283"/>
    </location>
</feature>
<evidence type="ECO:0000313" key="2">
    <source>
        <dbReference type="EMBL" id="SVC34015.1"/>
    </source>
</evidence>
<dbReference type="Pfam" id="PF13435">
    <property type="entry name" value="Cytochrome_C554"/>
    <property type="match status" value="1"/>
</dbReference>
<dbReference type="EMBL" id="UINC01085979">
    <property type="protein sequence ID" value="SVC34015.1"/>
    <property type="molecule type" value="Genomic_DNA"/>
</dbReference>
<sequence length="283" mass="31662">MSFLIRIGICLLSCIIVTSCNNNANPDDEINSTSKQYVLNEFGQITSTEFSTEAFEPSQNCQGCHPNHYQEWSESMHAYTMQDPIFFSGWAQAQHDYPETGERFCVQCHNPVAFLTGEDLSNYPTKEELLGSDLPAQIKDGISCDVCHSTTSLSRTVHADDNIAAVADYHLYPGEGIKFGSIQDPEANEYHESEYNPIFNRSELCLPCHDLTIRGVEAEITFTEWNRIPGLAMSGALSCQDCHMKQKNDGTHDHHFTGVDVNLSYPMGEGPLYNKIEEMLQSA</sequence>
<evidence type="ECO:0000259" key="1">
    <source>
        <dbReference type="Pfam" id="PF13435"/>
    </source>
</evidence>
<name>A0A382LDQ3_9ZZZZ</name>
<accession>A0A382LDQ3</accession>
<dbReference type="SUPFAM" id="SSF48695">
    <property type="entry name" value="Multiheme cytochromes"/>
    <property type="match status" value="1"/>
</dbReference>
<protein>
    <recommendedName>
        <fullName evidence="1">Cytochrome c-552/4 domain-containing protein</fullName>
    </recommendedName>
</protein>
<dbReference type="Gene3D" id="1.10.1130.10">
    <property type="entry name" value="Flavocytochrome C3, Chain A"/>
    <property type="match status" value="1"/>
</dbReference>
<feature type="domain" description="Cytochrome c-552/4" evidence="1">
    <location>
        <begin position="61"/>
        <end position="149"/>
    </location>
</feature>
<dbReference type="InterPro" id="IPR036280">
    <property type="entry name" value="Multihaem_cyt_sf"/>
</dbReference>
<proteinExistence type="predicted"/>
<reference evidence="2" key="1">
    <citation type="submission" date="2018-05" db="EMBL/GenBank/DDBJ databases">
        <authorList>
            <person name="Lanie J.A."/>
            <person name="Ng W.-L."/>
            <person name="Kazmierczak K.M."/>
            <person name="Andrzejewski T.M."/>
            <person name="Davidsen T.M."/>
            <person name="Wayne K.J."/>
            <person name="Tettelin H."/>
            <person name="Glass J.I."/>
            <person name="Rusch D."/>
            <person name="Podicherti R."/>
            <person name="Tsui H.-C.T."/>
            <person name="Winkler M.E."/>
        </authorList>
    </citation>
    <scope>NUCLEOTIDE SEQUENCE</scope>
</reference>